<keyword evidence="2 4" id="KW-0403">Intermediate filament</keyword>
<dbReference type="Gene3D" id="1.20.5.500">
    <property type="entry name" value="Single helix bin"/>
    <property type="match status" value="1"/>
</dbReference>
<dbReference type="Proteomes" id="UP001652640">
    <property type="component" value="Chromosome 24"/>
</dbReference>
<reference evidence="9" key="2">
    <citation type="submission" date="2025-08" db="UniProtKB">
        <authorList>
            <consortium name="RefSeq"/>
        </authorList>
    </citation>
    <scope>IDENTIFICATION</scope>
    <source>
        <tissue evidence="9">Tongue muscle</tissue>
    </source>
</reference>
<protein>
    <submittedName>
        <fullName evidence="9">Keratin, type II cytoskeletal 6A</fullName>
    </submittedName>
</protein>
<evidence type="ECO:0000256" key="6">
    <source>
        <dbReference type="SAM" id="MobiDB-lite"/>
    </source>
</evidence>
<dbReference type="InterPro" id="IPR032444">
    <property type="entry name" value="Keratin_2_head"/>
</dbReference>
<evidence type="ECO:0000256" key="3">
    <source>
        <dbReference type="ARBA" id="ARBA00023054"/>
    </source>
</evidence>
<dbReference type="Gene3D" id="1.20.5.170">
    <property type="match status" value="1"/>
</dbReference>
<dbReference type="SMART" id="SM01391">
    <property type="entry name" value="Filament"/>
    <property type="match status" value="1"/>
</dbReference>
<feature type="coiled-coil region" evidence="5">
    <location>
        <begin position="374"/>
        <end position="454"/>
    </location>
</feature>
<evidence type="ECO:0000256" key="2">
    <source>
        <dbReference type="ARBA" id="ARBA00022754"/>
    </source>
</evidence>
<dbReference type="InterPro" id="IPR003054">
    <property type="entry name" value="Keratin_II"/>
</dbReference>
<dbReference type="RefSeq" id="XP_070310475.1">
    <property type="nucleotide sequence ID" value="XM_070454374.1"/>
</dbReference>
<gene>
    <name evidence="9" type="primary">KRT6A</name>
</gene>
<evidence type="ECO:0000256" key="5">
    <source>
        <dbReference type="SAM" id="Coils"/>
    </source>
</evidence>
<dbReference type="InterPro" id="IPR039008">
    <property type="entry name" value="IF_rod_dom"/>
</dbReference>
<sequence length="565" mass="60227">MSYKSTVKTQSSSRRGFSAGSARVPGVCRSGFSSVSLSRSRGSGGLAGVCGGAGFGSRSLYGLGGSKRISIAGGSCAIGGGYGGRIGVGYGFGGGAGSGFGFGAGAGSGFGLGGGAGFGGGFGGAGFPVCPPGGIQEVTVNQSLLTPLNLQIDPTIQRVRTEEREQIKTLNNKFASFIDKVRFLEQQNKVLDTKWTLLQEQGTRTVRQNLEPLFEQYINNLRRQLDSIIGERGRLDSELRGMQDTVEDFKNKYEDEINKRTAAENEFVNLKKDVDAAYMNKVELQAKVDALTDEINFLRTFYEAELAQMQTHISDTSVVLSMDNNRNLDLDSIIAEVKAQYEEIAQRSRAEAESWYQSKYEELQVTAGRHGDDLRNTKQEISEINRVIQRLRSEIDHVKKQCASLQSAIADAEQRGELALKDARSKLTDLEDALQKAKQDMARLLKEYQELMNVKLALDVEIATYRKLLEGEECRLSGEGVGQVNISVVQSTVSGGYGGASGLGGGLGVGGGSGYSYSGGHSLGGGFSAGSGRAIGGGFSSSGGSSSTIKYTTTSSSSSRKSYKH</sequence>
<evidence type="ECO:0000256" key="1">
    <source>
        <dbReference type="ARBA" id="ARBA00022744"/>
    </source>
</evidence>
<keyword evidence="1" id="KW-0416">Keratin</keyword>
<feature type="compositionally biased region" description="Polar residues" evidence="6">
    <location>
        <begin position="1"/>
        <end position="10"/>
    </location>
</feature>
<organism evidence="8 9">
    <name type="scientific">Odocoileus virginianus</name>
    <name type="common">White-tailed deer</name>
    <dbReference type="NCBI Taxonomy" id="9874"/>
    <lineage>
        <taxon>Eukaryota</taxon>
        <taxon>Metazoa</taxon>
        <taxon>Chordata</taxon>
        <taxon>Craniata</taxon>
        <taxon>Vertebrata</taxon>
        <taxon>Euteleostomi</taxon>
        <taxon>Mammalia</taxon>
        <taxon>Eutheria</taxon>
        <taxon>Laurasiatheria</taxon>
        <taxon>Artiodactyla</taxon>
        <taxon>Ruminantia</taxon>
        <taxon>Pecora</taxon>
        <taxon>Cervidae</taxon>
        <taxon>Odocoileinae</taxon>
        <taxon>Odocoileus</taxon>
    </lineage>
</organism>
<evidence type="ECO:0000313" key="8">
    <source>
        <dbReference type="Proteomes" id="UP001652640"/>
    </source>
</evidence>
<feature type="region of interest" description="Disordered" evidence="6">
    <location>
        <begin position="1"/>
        <end position="21"/>
    </location>
</feature>
<comment type="similarity">
    <text evidence="4">Belongs to the intermediate filament family.</text>
</comment>
<dbReference type="PRINTS" id="PR01276">
    <property type="entry name" value="TYPE2KERATIN"/>
</dbReference>
<evidence type="ECO:0000259" key="7">
    <source>
        <dbReference type="PROSITE" id="PS51842"/>
    </source>
</evidence>
<keyword evidence="3 5" id="KW-0175">Coiled coil</keyword>
<name>A0ABM4H4H9_ODOVR</name>
<keyword evidence="8" id="KW-1185">Reference proteome</keyword>
<dbReference type="Gene3D" id="1.20.5.1160">
    <property type="entry name" value="Vasodilator-stimulated phosphoprotein"/>
    <property type="match status" value="1"/>
</dbReference>
<evidence type="ECO:0000256" key="4">
    <source>
        <dbReference type="RuleBase" id="RU000685"/>
    </source>
</evidence>
<feature type="compositionally biased region" description="Low complexity" evidence="6">
    <location>
        <begin position="542"/>
        <end position="565"/>
    </location>
</feature>
<dbReference type="PROSITE" id="PS51842">
    <property type="entry name" value="IF_ROD_2"/>
    <property type="match status" value="1"/>
</dbReference>
<accession>A0ABM4H4H9</accession>
<feature type="coiled-coil region" evidence="5">
    <location>
        <begin position="239"/>
        <end position="294"/>
    </location>
</feature>
<evidence type="ECO:0000313" key="9">
    <source>
        <dbReference type="RefSeq" id="XP_070310475.1"/>
    </source>
</evidence>
<dbReference type="InterPro" id="IPR018039">
    <property type="entry name" value="IF_conserved"/>
</dbReference>
<proteinExistence type="inferred from homology"/>
<feature type="domain" description="IF rod" evidence="7">
    <location>
        <begin position="163"/>
        <end position="476"/>
    </location>
</feature>
<reference evidence="8" key="1">
    <citation type="journal article" date="2022" name="J. Hered.">
        <title>A De Novo Chromosome-Level Genome Assembly of the White-Tailed Deer, Odocoileus Virginianus.</title>
        <authorList>
            <person name="London E.W."/>
            <person name="Roca A.L."/>
            <person name="Novakofski J.E."/>
            <person name="Mateus-Pinilla N.E."/>
        </authorList>
    </citation>
    <scope>NUCLEOTIDE SEQUENCE [LARGE SCALE GENOMIC DNA]</scope>
</reference>
<dbReference type="GeneID" id="110138200"/>
<feature type="region of interest" description="Disordered" evidence="6">
    <location>
        <begin position="539"/>
        <end position="565"/>
    </location>
</feature>
<dbReference type="PROSITE" id="PS00226">
    <property type="entry name" value="IF_ROD_1"/>
    <property type="match status" value="1"/>
</dbReference>
<dbReference type="PANTHER" id="PTHR45616:SF39">
    <property type="entry name" value="KERATIN, TYPE II CYTOSKELETAL 6A-RELATED"/>
    <property type="match status" value="1"/>
</dbReference>
<dbReference type="Pfam" id="PF00038">
    <property type="entry name" value="Filament"/>
    <property type="match status" value="1"/>
</dbReference>
<dbReference type="Pfam" id="PF16208">
    <property type="entry name" value="Keratin_2_head"/>
    <property type="match status" value="1"/>
</dbReference>
<feature type="compositionally biased region" description="Low complexity" evidence="6">
    <location>
        <begin position="11"/>
        <end position="21"/>
    </location>
</feature>
<dbReference type="PANTHER" id="PTHR45616">
    <property type="entry name" value="GATA-TYPE DOMAIN-CONTAINING PROTEIN"/>
    <property type="match status" value="1"/>
</dbReference>
<dbReference type="SUPFAM" id="SSF64593">
    <property type="entry name" value="Intermediate filament protein, coiled coil region"/>
    <property type="match status" value="3"/>
</dbReference>